<evidence type="ECO:0000256" key="8">
    <source>
        <dbReference type="ARBA" id="ARBA00023154"/>
    </source>
</evidence>
<evidence type="ECO:0000259" key="13">
    <source>
        <dbReference type="Pfam" id="PF01113"/>
    </source>
</evidence>
<dbReference type="GO" id="GO:0008839">
    <property type="term" value="F:4-hydroxy-tetrahydrodipicolinate reductase"/>
    <property type="evidence" value="ECO:0007669"/>
    <property type="project" value="UniProtKB-EC"/>
</dbReference>
<comment type="pathway">
    <text evidence="9">Amino-acid biosynthesis; L-lysine biosynthesis via DAP pathway; (S)-tetrahydrodipicolinate from L-aspartate: step 4/4.</text>
</comment>
<dbReference type="InterPro" id="IPR000846">
    <property type="entry name" value="DapB_N"/>
</dbReference>
<comment type="catalytic activity">
    <reaction evidence="12">
        <text>(S)-2,3,4,5-tetrahydrodipicolinate + NAD(+) + H2O = (2S,4S)-4-hydroxy-2,3,4,5-tetrahydrodipicolinate + NADH + H(+)</text>
        <dbReference type="Rhea" id="RHEA:35323"/>
        <dbReference type="ChEBI" id="CHEBI:15377"/>
        <dbReference type="ChEBI" id="CHEBI:15378"/>
        <dbReference type="ChEBI" id="CHEBI:16845"/>
        <dbReference type="ChEBI" id="CHEBI:57540"/>
        <dbReference type="ChEBI" id="CHEBI:57945"/>
        <dbReference type="ChEBI" id="CHEBI:67139"/>
        <dbReference type="EC" id="1.17.1.8"/>
    </reaction>
</comment>
<sequence length="247" mass="25237">MTIKVAVVGATGRMGKLALDIIHGSQHLSLHAALDSKSELSQVIGADVVFEVTRLEVSEKVVDYCIANGLKVVVGTSGWSANKLAALEHKLAASPTAAVVVIPNFSIGSMLASSFAAQAAKFFDSIEIVEAHHAGKIDSPSGTAVRTAEMIAEARAGLTQPLIPGVGQTARGEVVAGVPIHSLRLAGVSAKQDVHFGGNSEVLTISHEVSSVASYGHGIQLSLRVAAASQGLILGLQAVVDASASHA</sequence>
<feature type="domain" description="Dihydrodipicolinate reductase N-terminal" evidence="13">
    <location>
        <begin position="3"/>
        <end position="105"/>
    </location>
</feature>
<keyword evidence="5" id="KW-0220">Diaminopimelate biosynthesis</keyword>
<dbReference type="PANTHER" id="PTHR20836:SF0">
    <property type="entry name" value="4-HYDROXY-TETRAHYDRODIPICOLINATE REDUCTASE 1, CHLOROPLASTIC-RELATED"/>
    <property type="match status" value="1"/>
</dbReference>
<protein>
    <recommendedName>
        <fullName evidence="10">4-hydroxy-tetrahydrodipicolinate reductase</fullName>
        <ecNumber evidence="10">1.17.1.8</ecNumber>
    </recommendedName>
</protein>
<reference evidence="15" key="1">
    <citation type="submission" date="2020-05" db="EMBL/GenBank/DDBJ databases">
        <authorList>
            <person name="Chiriac C."/>
            <person name="Salcher M."/>
            <person name="Ghai R."/>
            <person name="Kavagutti S V."/>
        </authorList>
    </citation>
    <scope>NUCLEOTIDE SEQUENCE</scope>
</reference>
<evidence type="ECO:0000256" key="7">
    <source>
        <dbReference type="ARBA" id="ARBA00023027"/>
    </source>
</evidence>
<dbReference type="PANTHER" id="PTHR20836">
    <property type="entry name" value="DIHYDRODIPICOLINATE REDUCTASE"/>
    <property type="match status" value="1"/>
</dbReference>
<evidence type="ECO:0000256" key="5">
    <source>
        <dbReference type="ARBA" id="ARBA00022915"/>
    </source>
</evidence>
<evidence type="ECO:0000256" key="4">
    <source>
        <dbReference type="ARBA" id="ARBA00022857"/>
    </source>
</evidence>
<keyword evidence="6" id="KW-0560">Oxidoreductase</keyword>
<keyword evidence="4" id="KW-0521">NADP</keyword>
<evidence type="ECO:0000256" key="12">
    <source>
        <dbReference type="ARBA" id="ARBA00049396"/>
    </source>
</evidence>
<evidence type="ECO:0000313" key="15">
    <source>
        <dbReference type="EMBL" id="CAB4626356.1"/>
    </source>
</evidence>
<dbReference type="PROSITE" id="PS01298">
    <property type="entry name" value="DAPB"/>
    <property type="match status" value="1"/>
</dbReference>
<gene>
    <name evidence="15" type="ORF">UFOPK2001_00242</name>
</gene>
<dbReference type="CDD" id="cd02274">
    <property type="entry name" value="DHDPR_N"/>
    <property type="match status" value="1"/>
</dbReference>
<accession>A0A6J6IPD1</accession>
<proteinExistence type="inferred from homology"/>
<dbReference type="InterPro" id="IPR022664">
    <property type="entry name" value="DapB_N_CS"/>
</dbReference>
<evidence type="ECO:0000256" key="10">
    <source>
        <dbReference type="ARBA" id="ARBA00038983"/>
    </source>
</evidence>
<evidence type="ECO:0000256" key="6">
    <source>
        <dbReference type="ARBA" id="ARBA00023002"/>
    </source>
</evidence>
<organism evidence="15">
    <name type="scientific">freshwater metagenome</name>
    <dbReference type="NCBI Taxonomy" id="449393"/>
    <lineage>
        <taxon>unclassified sequences</taxon>
        <taxon>metagenomes</taxon>
        <taxon>ecological metagenomes</taxon>
    </lineage>
</organism>
<evidence type="ECO:0000256" key="1">
    <source>
        <dbReference type="ARBA" id="ARBA00006642"/>
    </source>
</evidence>
<feature type="domain" description="Dihydrodipicolinate reductase C-terminal" evidence="14">
    <location>
        <begin position="110"/>
        <end position="238"/>
    </location>
</feature>
<dbReference type="AlphaFoldDB" id="A0A6J6IPD1"/>
<evidence type="ECO:0000256" key="2">
    <source>
        <dbReference type="ARBA" id="ARBA00022490"/>
    </source>
</evidence>
<dbReference type="NCBIfam" id="TIGR00036">
    <property type="entry name" value="dapB"/>
    <property type="match status" value="1"/>
</dbReference>
<keyword evidence="8" id="KW-0457">Lysine biosynthesis</keyword>
<dbReference type="EMBL" id="CAEZVN010000011">
    <property type="protein sequence ID" value="CAB4626356.1"/>
    <property type="molecule type" value="Genomic_DNA"/>
</dbReference>
<dbReference type="GO" id="GO:0019877">
    <property type="term" value="P:diaminopimelate biosynthetic process"/>
    <property type="evidence" value="ECO:0007669"/>
    <property type="project" value="UniProtKB-KW"/>
</dbReference>
<keyword evidence="2" id="KW-0963">Cytoplasm</keyword>
<dbReference type="PIRSF" id="PIRSF000161">
    <property type="entry name" value="DHPR"/>
    <property type="match status" value="1"/>
</dbReference>
<dbReference type="Pfam" id="PF01113">
    <property type="entry name" value="DapB_N"/>
    <property type="match status" value="1"/>
</dbReference>
<evidence type="ECO:0000256" key="11">
    <source>
        <dbReference type="ARBA" id="ARBA00049080"/>
    </source>
</evidence>
<name>A0A6J6IPD1_9ZZZZ</name>
<evidence type="ECO:0000259" key="14">
    <source>
        <dbReference type="Pfam" id="PF05173"/>
    </source>
</evidence>
<dbReference type="InterPro" id="IPR023940">
    <property type="entry name" value="DHDPR_bac"/>
</dbReference>
<dbReference type="GO" id="GO:0009089">
    <property type="term" value="P:lysine biosynthetic process via diaminopimelate"/>
    <property type="evidence" value="ECO:0007669"/>
    <property type="project" value="InterPro"/>
</dbReference>
<dbReference type="SUPFAM" id="SSF51735">
    <property type="entry name" value="NAD(P)-binding Rossmann-fold domains"/>
    <property type="match status" value="1"/>
</dbReference>
<dbReference type="FunFam" id="3.30.360.10:FF:000009">
    <property type="entry name" value="4-hydroxy-tetrahydrodipicolinate reductase"/>
    <property type="match status" value="1"/>
</dbReference>
<dbReference type="Gene3D" id="3.30.360.10">
    <property type="entry name" value="Dihydrodipicolinate Reductase, domain 2"/>
    <property type="match status" value="1"/>
</dbReference>
<keyword evidence="3" id="KW-0028">Amino-acid biosynthesis</keyword>
<dbReference type="InterPro" id="IPR036291">
    <property type="entry name" value="NAD(P)-bd_dom_sf"/>
</dbReference>
<comment type="catalytic activity">
    <reaction evidence="11">
        <text>(S)-2,3,4,5-tetrahydrodipicolinate + NADP(+) + H2O = (2S,4S)-4-hydroxy-2,3,4,5-tetrahydrodipicolinate + NADPH + H(+)</text>
        <dbReference type="Rhea" id="RHEA:35331"/>
        <dbReference type="ChEBI" id="CHEBI:15377"/>
        <dbReference type="ChEBI" id="CHEBI:15378"/>
        <dbReference type="ChEBI" id="CHEBI:16845"/>
        <dbReference type="ChEBI" id="CHEBI:57783"/>
        <dbReference type="ChEBI" id="CHEBI:58349"/>
        <dbReference type="ChEBI" id="CHEBI:67139"/>
        <dbReference type="EC" id="1.17.1.8"/>
    </reaction>
</comment>
<dbReference type="InterPro" id="IPR022663">
    <property type="entry name" value="DapB_C"/>
</dbReference>
<dbReference type="Pfam" id="PF05173">
    <property type="entry name" value="DapB_C"/>
    <property type="match status" value="1"/>
</dbReference>
<evidence type="ECO:0000256" key="3">
    <source>
        <dbReference type="ARBA" id="ARBA00022605"/>
    </source>
</evidence>
<dbReference type="EC" id="1.17.1.8" evidence="10"/>
<dbReference type="GO" id="GO:0005829">
    <property type="term" value="C:cytosol"/>
    <property type="evidence" value="ECO:0007669"/>
    <property type="project" value="TreeGrafter"/>
</dbReference>
<keyword evidence="7" id="KW-0520">NAD</keyword>
<comment type="similarity">
    <text evidence="1">Belongs to the DapB family.</text>
</comment>
<dbReference type="SUPFAM" id="SSF55347">
    <property type="entry name" value="Glyceraldehyde-3-phosphate dehydrogenase-like, C-terminal domain"/>
    <property type="match status" value="1"/>
</dbReference>
<dbReference type="Gene3D" id="3.40.50.720">
    <property type="entry name" value="NAD(P)-binding Rossmann-like Domain"/>
    <property type="match status" value="1"/>
</dbReference>
<evidence type="ECO:0000256" key="9">
    <source>
        <dbReference type="ARBA" id="ARBA00037922"/>
    </source>
</evidence>